<dbReference type="PANTHER" id="PTHR12400">
    <property type="entry name" value="INOSITOL POLYPHOSPHATE KINASE"/>
    <property type="match status" value="1"/>
</dbReference>
<dbReference type="InterPro" id="IPR005522">
    <property type="entry name" value="IPK"/>
</dbReference>
<dbReference type="AlphaFoldDB" id="A0A0P4W9T9"/>
<comment type="similarity">
    <text evidence="1 4">Belongs to the inositol phosphokinase (IPK) family.</text>
</comment>
<dbReference type="GO" id="GO:0032958">
    <property type="term" value="P:inositol phosphate biosynthetic process"/>
    <property type="evidence" value="ECO:0007669"/>
    <property type="project" value="InterPro"/>
</dbReference>
<protein>
    <recommendedName>
        <fullName evidence="4">Kinase</fullName>
        <ecNumber evidence="4">2.7.-.-</ecNumber>
    </recommendedName>
</protein>
<dbReference type="GO" id="GO:0005634">
    <property type="term" value="C:nucleus"/>
    <property type="evidence" value="ECO:0007669"/>
    <property type="project" value="TreeGrafter"/>
</dbReference>
<evidence type="ECO:0000313" key="6">
    <source>
        <dbReference type="EMBL" id="JAI63083.1"/>
    </source>
</evidence>
<dbReference type="EC" id="2.7.-.-" evidence="4"/>
<organism evidence="6">
    <name type="scientific">Scylla olivacea</name>
    <name type="common">Orange mud crab</name>
    <name type="synonym">Cancer olivacea</name>
    <dbReference type="NCBI Taxonomy" id="85551"/>
    <lineage>
        <taxon>Eukaryota</taxon>
        <taxon>Metazoa</taxon>
        <taxon>Ecdysozoa</taxon>
        <taxon>Arthropoda</taxon>
        <taxon>Crustacea</taxon>
        <taxon>Multicrustacea</taxon>
        <taxon>Malacostraca</taxon>
        <taxon>Eumalacostraca</taxon>
        <taxon>Eucarida</taxon>
        <taxon>Decapoda</taxon>
        <taxon>Pleocyemata</taxon>
        <taxon>Brachyura</taxon>
        <taxon>Eubrachyura</taxon>
        <taxon>Portunoidea</taxon>
        <taxon>Portunidae</taxon>
        <taxon>Portuninae</taxon>
        <taxon>Scylla</taxon>
    </lineage>
</organism>
<feature type="region of interest" description="Disordered" evidence="5">
    <location>
        <begin position="323"/>
        <end position="367"/>
    </location>
</feature>
<dbReference type="EMBL" id="GDRN01075244">
    <property type="protein sequence ID" value="JAI63083.1"/>
    <property type="molecule type" value="Transcribed_RNA"/>
</dbReference>
<dbReference type="GO" id="GO:0005737">
    <property type="term" value="C:cytoplasm"/>
    <property type="evidence" value="ECO:0007669"/>
    <property type="project" value="TreeGrafter"/>
</dbReference>
<feature type="region of interest" description="Disordered" evidence="5">
    <location>
        <begin position="117"/>
        <end position="159"/>
    </location>
</feature>
<name>A0A0P4W9T9_SCYOL</name>
<evidence type="ECO:0000256" key="5">
    <source>
        <dbReference type="SAM" id="MobiDB-lite"/>
    </source>
</evidence>
<dbReference type="GO" id="GO:0046854">
    <property type="term" value="P:phosphatidylinositol phosphate biosynthetic process"/>
    <property type="evidence" value="ECO:0007669"/>
    <property type="project" value="TreeGrafter"/>
</dbReference>
<dbReference type="SUPFAM" id="SSF56104">
    <property type="entry name" value="SAICAR synthase-like"/>
    <property type="match status" value="1"/>
</dbReference>
<keyword evidence="3 4" id="KW-0418">Kinase</keyword>
<reference evidence="6" key="1">
    <citation type="submission" date="2015-09" db="EMBL/GenBank/DDBJ databases">
        <title>Scylla olivacea transcriptome.</title>
        <authorList>
            <person name="Ikhwanuddin M."/>
        </authorList>
    </citation>
    <scope>NUCLEOTIDE SEQUENCE</scope>
</reference>
<feature type="compositionally biased region" description="Low complexity" evidence="5">
    <location>
        <begin position="125"/>
        <end position="148"/>
    </location>
</feature>
<keyword evidence="2 4" id="KW-0808">Transferase</keyword>
<evidence type="ECO:0000256" key="2">
    <source>
        <dbReference type="ARBA" id="ARBA00022679"/>
    </source>
</evidence>
<feature type="compositionally biased region" description="Basic and acidic residues" evidence="5">
    <location>
        <begin position="329"/>
        <end position="342"/>
    </location>
</feature>
<proteinExistence type="inferred from homology"/>
<dbReference type="InterPro" id="IPR038286">
    <property type="entry name" value="IPK_sf"/>
</dbReference>
<evidence type="ECO:0000256" key="3">
    <source>
        <dbReference type="ARBA" id="ARBA00022777"/>
    </source>
</evidence>
<dbReference type="PANTHER" id="PTHR12400:SF21">
    <property type="entry name" value="KINASE"/>
    <property type="match status" value="1"/>
</dbReference>
<evidence type="ECO:0000256" key="1">
    <source>
        <dbReference type="ARBA" id="ARBA00007374"/>
    </source>
</evidence>
<accession>A0A0P4W9T9</accession>
<evidence type="ECO:0000256" key="4">
    <source>
        <dbReference type="RuleBase" id="RU363090"/>
    </source>
</evidence>
<dbReference type="Gene3D" id="3.30.470.160">
    <property type="entry name" value="Inositol polyphosphate kinase"/>
    <property type="match status" value="1"/>
</dbReference>
<sequence>MTLGTMNHDADKEDLIQLEPLVHQVSGHSSMFVLDDVTVCKPLIGREYMFYRTLPPEMKQYTPEFHGTLRVVLQEAQDGLTLAALPNKQIPAPRNTQGPQQHGRCLRQVCSGSVELESEGEEESPCSPQDSTSLSSRASTTTTTTALAPLPPDSHNPWLQQCHQTTLHKLKQKSDSSNVVECIMLENLTHKFRYPCVLDLKMGTRQYGDDAPESKRKSQTAKAANTTTITLGVRLAGMQVYNKEEKGYHCKNKYYGQQLSEEGFKETLLHYLHNGHGLRLDIADMIISRLEELSSIISKLDSVRFFTSSLLILYDGFDPSGSNFNQPDCKTERKREPSEHTRLSHWPDQQGEGSSLPQDKWSPKDSRIPPIKMTHPAYIHEMPSPGGGKAREQVSRCESDAPCKSKGWQRNRNHRPPIDIRLIDFAHATHKGMGDSKLYSGPDEGILLGLNSLIKIFTDIRDRYKH</sequence>
<dbReference type="Pfam" id="PF03770">
    <property type="entry name" value="IPK"/>
    <property type="match status" value="1"/>
</dbReference>
<dbReference type="GO" id="GO:0000828">
    <property type="term" value="F:inositol hexakisphosphate kinase activity"/>
    <property type="evidence" value="ECO:0007669"/>
    <property type="project" value="TreeGrafter"/>
</dbReference>